<reference evidence="9 10" key="1">
    <citation type="submission" date="2019-09" db="EMBL/GenBank/DDBJ databases">
        <title>Whole genome sequences of isolates from the Mars Exploration Rovers.</title>
        <authorList>
            <person name="Seuylemezian A."/>
            <person name="Vaishampayan P."/>
        </authorList>
    </citation>
    <scope>NUCLEOTIDE SEQUENCE [LARGE SCALE GENOMIC DNA]</scope>
    <source>
        <strain evidence="9 10">MER_TA_151</strain>
    </source>
</reference>
<evidence type="ECO:0000256" key="1">
    <source>
        <dbReference type="ARBA" id="ARBA00004651"/>
    </source>
</evidence>
<sequence length="324" mass="35993">MVPEGLMGSCYFITLAFKENQHMKMTKSMANILLLLASILWGSGFVVTKIALDANASPGFINFIRGFLFLILVLMFFYEKIFRMTFKDFKIGFIAGLLNFGGYITQTIAVQYTTPSNNAFITATYVVVVPFIAWGIYQKKLQLKSFISIFFCLLGMTILTGILNKALTINIGDVYSFICALFYAGAIVYLSYGVRTTDVSVVAFMLAVVQAIGGLFFFLFLETGQLTDVNWSAAIMPLLYMGIICSFVGQTVQVLSQKHTSATSAGLIMMLEGVFGSIFSVAFGFEEFTDKLVVGGMLIMFSIIIMEVDFEQMLAKNKKQLRKQ</sequence>
<keyword evidence="4 7" id="KW-0812">Transmembrane</keyword>
<evidence type="ECO:0000256" key="3">
    <source>
        <dbReference type="ARBA" id="ARBA00022475"/>
    </source>
</evidence>
<evidence type="ECO:0000256" key="6">
    <source>
        <dbReference type="ARBA" id="ARBA00023136"/>
    </source>
</evidence>
<feature type="transmembrane region" description="Helical" evidence="7">
    <location>
        <begin position="119"/>
        <end position="137"/>
    </location>
</feature>
<feature type="transmembrane region" description="Helical" evidence="7">
    <location>
        <begin position="291"/>
        <end position="310"/>
    </location>
</feature>
<dbReference type="Proteomes" id="UP000326671">
    <property type="component" value="Unassembled WGS sequence"/>
</dbReference>
<dbReference type="EMBL" id="VYKL01000037">
    <property type="protein sequence ID" value="KAA9016987.1"/>
    <property type="molecule type" value="Genomic_DNA"/>
</dbReference>
<name>A0A5J5H9L4_9BACI</name>
<accession>A0A5J5H9L4</accession>
<feature type="transmembrane region" description="Helical" evidence="7">
    <location>
        <begin position="199"/>
        <end position="221"/>
    </location>
</feature>
<evidence type="ECO:0000259" key="8">
    <source>
        <dbReference type="Pfam" id="PF00892"/>
    </source>
</evidence>
<feature type="domain" description="EamA" evidence="8">
    <location>
        <begin position="171"/>
        <end position="306"/>
    </location>
</feature>
<protein>
    <submittedName>
        <fullName evidence="9">DMT family transporter</fullName>
    </submittedName>
</protein>
<keyword evidence="10" id="KW-1185">Reference proteome</keyword>
<feature type="transmembrane region" description="Helical" evidence="7">
    <location>
        <begin position="267"/>
        <end position="285"/>
    </location>
</feature>
<dbReference type="PANTHER" id="PTHR42920:SF5">
    <property type="entry name" value="EAMA DOMAIN-CONTAINING PROTEIN"/>
    <property type="match status" value="1"/>
</dbReference>
<evidence type="ECO:0000313" key="10">
    <source>
        <dbReference type="Proteomes" id="UP000326671"/>
    </source>
</evidence>
<dbReference type="InterPro" id="IPR000620">
    <property type="entry name" value="EamA_dom"/>
</dbReference>
<dbReference type="GO" id="GO:0005886">
    <property type="term" value="C:plasma membrane"/>
    <property type="evidence" value="ECO:0007669"/>
    <property type="project" value="UniProtKB-SubCell"/>
</dbReference>
<dbReference type="InterPro" id="IPR037185">
    <property type="entry name" value="EmrE-like"/>
</dbReference>
<feature type="transmembrane region" description="Helical" evidence="7">
    <location>
        <begin position="91"/>
        <end position="113"/>
    </location>
</feature>
<dbReference type="OrthoDB" id="9804865at2"/>
<keyword evidence="6 7" id="KW-0472">Membrane</keyword>
<feature type="transmembrane region" description="Helical" evidence="7">
    <location>
        <begin position="149"/>
        <end position="168"/>
    </location>
</feature>
<comment type="similarity">
    <text evidence="2">Belongs to the EamA transporter family.</text>
</comment>
<dbReference type="AlphaFoldDB" id="A0A5J5H9L4"/>
<feature type="transmembrane region" description="Helical" evidence="7">
    <location>
        <begin position="58"/>
        <end position="79"/>
    </location>
</feature>
<dbReference type="PANTHER" id="PTHR42920">
    <property type="entry name" value="OS03G0707200 PROTEIN-RELATED"/>
    <property type="match status" value="1"/>
</dbReference>
<feature type="transmembrane region" description="Helical" evidence="7">
    <location>
        <begin position="233"/>
        <end position="255"/>
    </location>
</feature>
<dbReference type="InterPro" id="IPR051258">
    <property type="entry name" value="Diverse_Substrate_Transporter"/>
</dbReference>
<keyword evidence="5 7" id="KW-1133">Transmembrane helix</keyword>
<comment type="caution">
    <text evidence="9">The sequence shown here is derived from an EMBL/GenBank/DDBJ whole genome shotgun (WGS) entry which is preliminary data.</text>
</comment>
<feature type="transmembrane region" description="Helical" evidence="7">
    <location>
        <begin position="174"/>
        <end position="192"/>
    </location>
</feature>
<gene>
    <name evidence="9" type="ORF">F4V44_21190</name>
</gene>
<evidence type="ECO:0000256" key="7">
    <source>
        <dbReference type="SAM" id="Phobius"/>
    </source>
</evidence>
<proteinExistence type="inferred from homology"/>
<evidence type="ECO:0000256" key="2">
    <source>
        <dbReference type="ARBA" id="ARBA00007362"/>
    </source>
</evidence>
<comment type="subcellular location">
    <subcellularLocation>
        <location evidence="1">Cell membrane</location>
        <topology evidence="1">Multi-pass membrane protein</topology>
    </subcellularLocation>
</comment>
<dbReference type="SUPFAM" id="SSF103481">
    <property type="entry name" value="Multidrug resistance efflux transporter EmrE"/>
    <property type="match status" value="2"/>
</dbReference>
<feature type="transmembrane region" description="Helical" evidence="7">
    <location>
        <begin position="32"/>
        <end position="52"/>
    </location>
</feature>
<evidence type="ECO:0000256" key="4">
    <source>
        <dbReference type="ARBA" id="ARBA00022692"/>
    </source>
</evidence>
<evidence type="ECO:0000256" key="5">
    <source>
        <dbReference type="ARBA" id="ARBA00022989"/>
    </source>
</evidence>
<evidence type="ECO:0000313" key="9">
    <source>
        <dbReference type="EMBL" id="KAA9016987.1"/>
    </source>
</evidence>
<dbReference type="Pfam" id="PF00892">
    <property type="entry name" value="EamA"/>
    <property type="match status" value="2"/>
</dbReference>
<organism evidence="9 10">
    <name type="scientific">Niallia endozanthoxylica</name>
    <dbReference type="NCBI Taxonomy" id="2036016"/>
    <lineage>
        <taxon>Bacteria</taxon>
        <taxon>Bacillati</taxon>
        <taxon>Bacillota</taxon>
        <taxon>Bacilli</taxon>
        <taxon>Bacillales</taxon>
        <taxon>Bacillaceae</taxon>
        <taxon>Niallia</taxon>
    </lineage>
</organism>
<keyword evidence="3" id="KW-1003">Cell membrane</keyword>
<feature type="domain" description="EamA" evidence="8">
    <location>
        <begin position="30"/>
        <end position="160"/>
    </location>
</feature>